<feature type="chain" id="PRO_5024990264" evidence="1">
    <location>
        <begin position="25"/>
        <end position="162"/>
    </location>
</feature>
<proteinExistence type="predicted"/>
<sequence>MWYSFNLVVPFTSCMLVLLDSVEGQDKNQNEKIIYPNDELIDNHNHQHHYHGAFPPGFKHSPEFHQTNGGFPPGFQHSPEYHRNDGKCCKQLTSTQQTRTNVIPTKRTETSSNQHTNVGLNTSLQVPLDLALKISEVENITELFTNYVEDDDDIDTPILMSK</sequence>
<dbReference type="OrthoDB" id="8878063at2759"/>
<name>A0A653DDW8_CALMS</name>
<feature type="signal peptide" evidence="1">
    <location>
        <begin position="1"/>
        <end position="24"/>
    </location>
</feature>
<organism evidence="2 3">
    <name type="scientific">Callosobruchus maculatus</name>
    <name type="common">Southern cowpea weevil</name>
    <name type="synonym">Pulse bruchid</name>
    <dbReference type="NCBI Taxonomy" id="64391"/>
    <lineage>
        <taxon>Eukaryota</taxon>
        <taxon>Metazoa</taxon>
        <taxon>Ecdysozoa</taxon>
        <taxon>Arthropoda</taxon>
        <taxon>Hexapoda</taxon>
        <taxon>Insecta</taxon>
        <taxon>Pterygota</taxon>
        <taxon>Neoptera</taxon>
        <taxon>Endopterygota</taxon>
        <taxon>Coleoptera</taxon>
        <taxon>Polyphaga</taxon>
        <taxon>Cucujiformia</taxon>
        <taxon>Chrysomeloidea</taxon>
        <taxon>Chrysomelidae</taxon>
        <taxon>Bruchinae</taxon>
        <taxon>Bruchini</taxon>
        <taxon>Callosobruchus</taxon>
    </lineage>
</organism>
<dbReference type="Proteomes" id="UP000410492">
    <property type="component" value="Unassembled WGS sequence"/>
</dbReference>
<keyword evidence="3" id="KW-1185">Reference proteome</keyword>
<gene>
    <name evidence="2" type="ORF">CALMAC_LOCUS16770</name>
</gene>
<keyword evidence="1" id="KW-0732">Signal</keyword>
<evidence type="ECO:0000313" key="3">
    <source>
        <dbReference type="Proteomes" id="UP000410492"/>
    </source>
</evidence>
<evidence type="ECO:0000256" key="1">
    <source>
        <dbReference type="SAM" id="SignalP"/>
    </source>
</evidence>
<accession>A0A653DDW8</accession>
<protein>
    <submittedName>
        <fullName evidence="2">Uncharacterized protein</fullName>
    </submittedName>
</protein>
<reference evidence="2 3" key="1">
    <citation type="submission" date="2019-01" db="EMBL/GenBank/DDBJ databases">
        <authorList>
            <person name="Sayadi A."/>
        </authorList>
    </citation>
    <scope>NUCLEOTIDE SEQUENCE [LARGE SCALE GENOMIC DNA]</scope>
</reference>
<dbReference type="EMBL" id="CAACVG010011589">
    <property type="protein sequence ID" value="VEN58392.1"/>
    <property type="molecule type" value="Genomic_DNA"/>
</dbReference>
<evidence type="ECO:0000313" key="2">
    <source>
        <dbReference type="EMBL" id="VEN58392.1"/>
    </source>
</evidence>
<dbReference type="AlphaFoldDB" id="A0A653DDW8"/>